<evidence type="ECO:0000313" key="2">
    <source>
        <dbReference type="EMBL" id="EJU22970.1"/>
    </source>
</evidence>
<dbReference type="Pfam" id="PF12571">
    <property type="entry name" value="Phage_tail_fib"/>
    <property type="match status" value="1"/>
</dbReference>
<dbReference type="InterPro" id="IPR022225">
    <property type="entry name" value="Phage_tail_fibre_N"/>
</dbReference>
<keyword evidence="3" id="KW-1185">Reference proteome</keyword>
<sequence length="384" mass="42919">MSEVFYTMLTNAGKAKIANATILNTKVNFSKIAVGDSNGNYYNPTEVQTSLVHEVWKGSVGNIRVDEHNSNWIVVESIIPPTTGGFMIREVGLFDDEGDLLVIAKYPETYKPTANDGTVKELVIKLVLEVANTSVVTLKIDPTVIVATKQDIIDMGNKKANLIHDHNDLYHTKSEISTLLDNKTSILDEKIDLKLGKTEKAANSEKLDGLDSIMFARSYSEANNDIVPGEIFNNPSHKQSYIGTISYGVAVGLPCNYCKIIYMSHNTNGYGTQIAIPYDSGQYYGILYRQANGNQWLGWCELLDGRDCNQNYPGRIAPGNDANNCLDSGKAYYCIWNQTKNLPLGDNIDDGIIIPYMHIRDQYGFQIYMTWNSTAIYWRKKGCW</sequence>
<protein>
    <submittedName>
        <fullName evidence="2">Tail fiber protein</fullName>
    </submittedName>
</protein>
<evidence type="ECO:0000259" key="1">
    <source>
        <dbReference type="Pfam" id="PF12571"/>
    </source>
</evidence>
<dbReference type="PANTHER" id="PTHR35191:SF1">
    <property type="entry name" value="PROPHAGE SIDE TAIL FIBER PROTEIN HOMOLOG STFQ-RELATED"/>
    <property type="match status" value="1"/>
</dbReference>
<reference evidence="2 3" key="1">
    <citation type="submission" date="2012-07" db="EMBL/GenBank/DDBJ databases">
        <authorList>
            <person name="Durkin A.S."/>
            <person name="McCorrison J."/>
            <person name="Torralba M."/>
            <person name="Gillis M."/>
            <person name="Methe B."/>
            <person name="Sutton G."/>
            <person name="Nelson K.E."/>
        </authorList>
    </citation>
    <scope>NUCLEOTIDE SEQUENCE [LARGE SCALE GENOMIC DNA]</scope>
    <source>
        <strain evidence="2 3">OBRC8</strain>
    </source>
</reference>
<feature type="domain" description="Phage tail fibre protein N-terminal" evidence="1">
    <location>
        <begin position="1"/>
        <end position="150"/>
    </location>
</feature>
<dbReference type="PANTHER" id="PTHR35191">
    <property type="entry name" value="PROPHAGE SIDE TAIL FIBER PROTEIN HOMOLOG STFQ-RELATED"/>
    <property type="match status" value="1"/>
</dbReference>
<comment type="caution">
    <text evidence="2">The sequence shown here is derived from an EMBL/GenBank/DDBJ whole genome shotgun (WGS) entry which is preliminary data.</text>
</comment>
<dbReference type="Proteomes" id="UP000005244">
    <property type="component" value="Unassembled WGS sequence"/>
</dbReference>
<dbReference type="AlphaFoldDB" id="J6HCZ5"/>
<dbReference type="EMBL" id="ALNK01000017">
    <property type="protein sequence ID" value="EJU22970.1"/>
    <property type="molecule type" value="Genomic_DNA"/>
</dbReference>
<name>J6HCZ5_9FIRM</name>
<proteinExistence type="predicted"/>
<organism evidence="2 3">
    <name type="scientific">Peptoanaerobacter stomatis</name>
    <dbReference type="NCBI Taxonomy" id="796937"/>
    <lineage>
        <taxon>Bacteria</taxon>
        <taxon>Bacillati</taxon>
        <taxon>Bacillota</taxon>
        <taxon>Clostridia</taxon>
        <taxon>Peptostreptococcales</taxon>
        <taxon>Filifactoraceae</taxon>
        <taxon>Peptoanaerobacter</taxon>
    </lineage>
</organism>
<evidence type="ECO:0000313" key="3">
    <source>
        <dbReference type="Proteomes" id="UP000005244"/>
    </source>
</evidence>
<dbReference type="RefSeq" id="WP_009530864.1">
    <property type="nucleotide sequence ID" value="NZ_ALNK01000017.1"/>
</dbReference>
<accession>J6HCZ5</accession>
<gene>
    <name evidence="2" type="ORF">HMPREF1143_0482</name>
</gene>
<dbReference type="InterPro" id="IPR051934">
    <property type="entry name" value="Phage_Tail_Fiber_Structural"/>
</dbReference>